<dbReference type="PANTHER" id="PTHR30383">
    <property type="entry name" value="THIOESTERASE 1/PROTEASE 1/LYSOPHOSPHOLIPASE L1"/>
    <property type="match status" value="1"/>
</dbReference>
<dbReference type="OrthoDB" id="3241977at2759"/>
<dbReference type="Pfam" id="PF13472">
    <property type="entry name" value="Lipase_GDSL_2"/>
    <property type="match status" value="1"/>
</dbReference>
<dbReference type="CDD" id="cd00229">
    <property type="entry name" value="SGNH_hydrolase"/>
    <property type="match status" value="1"/>
</dbReference>
<accession>S8DZS0</accession>
<dbReference type="InterPro" id="IPR036514">
    <property type="entry name" value="SGNH_hydro_sf"/>
</dbReference>
<organism evidence="2 3">
    <name type="scientific">Fomitopsis schrenkii</name>
    <name type="common">Brown rot fungus</name>
    <dbReference type="NCBI Taxonomy" id="2126942"/>
    <lineage>
        <taxon>Eukaryota</taxon>
        <taxon>Fungi</taxon>
        <taxon>Dikarya</taxon>
        <taxon>Basidiomycota</taxon>
        <taxon>Agaricomycotina</taxon>
        <taxon>Agaricomycetes</taxon>
        <taxon>Polyporales</taxon>
        <taxon>Fomitopsis</taxon>
    </lineage>
</organism>
<keyword evidence="3" id="KW-1185">Reference proteome</keyword>
<dbReference type="STRING" id="743788.S8DZS0"/>
<dbReference type="InterPro" id="IPR051532">
    <property type="entry name" value="Ester_Hydrolysis_Enzymes"/>
</dbReference>
<dbReference type="HOGENOM" id="CLU_900669_0_0_1"/>
<protein>
    <recommendedName>
        <fullName evidence="1">SGNH hydrolase-type esterase domain-containing protein</fullName>
    </recommendedName>
</protein>
<dbReference type="EMBL" id="KE504186">
    <property type="protein sequence ID" value="EPS96623.1"/>
    <property type="molecule type" value="Genomic_DNA"/>
</dbReference>
<evidence type="ECO:0000259" key="1">
    <source>
        <dbReference type="Pfam" id="PF13472"/>
    </source>
</evidence>
<reference evidence="2 3" key="1">
    <citation type="journal article" date="2012" name="Science">
        <title>The Paleozoic origin of enzymatic lignin decomposition reconstructed from 31 fungal genomes.</title>
        <authorList>
            <person name="Floudas D."/>
            <person name="Binder M."/>
            <person name="Riley R."/>
            <person name="Barry K."/>
            <person name="Blanchette R.A."/>
            <person name="Henrissat B."/>
            <person name="Martinez A.T."/>
            <person name="Otillar R."/>
            <person name="Spatafora J.W."/>
            <person name="Yadav J.S."/>
            <person name="Aerts A."/>
            <person name="Benoit I."/>
            <person name="Boyd A."/>
            <person name="Carlson A."/>
            <person name="Copeland A."/>
            <person name="Coutinho P.M."/>
            <person name="de Vries R.P."/>
            <person name="Ferreira P."/>
            <person name="Findley K."/>
            <person name="Foster B."/>
            <person name="Gaskell J."/>
            <person name="Glotzer D."/>
            <person name="Gorecki P."/>
            <person name="Heitman J."/>
            <person name="Hesse C."/>
            <person name="Hori C."/>
            <person name="Igarashi K."/>
            <person name="Jurgens J.A."/>
            <person name="Kallen N."/>
            <person name="Kersten P."/>
            <person name="Kohler A."/>
            <person name="Kuees U."/>
            <person name="Kumar T.K.A."/>
            <person name="Kuo A."/>
            <person name="LaButti K."/>
            <person name="Larrondo L.F."/>
            <person name="Lindquist E."/>
            <person name="Ling A."/>
            <person name="Lombard V."/>
            <person name="Lucas S."/>
            <person name="Lundell T."/>
            <person name="Martin R."/>
            <person name="McLaughlin D.J."/>
            <person name="Morgenstern I."/>
            <person name="Morin E."/>
            <person name="Murat C."/>
            <person name="Nagy L.G."/>
            <person name="Nolan M."/>
            <person name="Ohm R.A."/>
            <person name="Patyshakuliyeva A."/>
            <person name="Rokas A."/>
            <person name="Ruiz-Duenas F.J."/>
            <person name="Sabat G."/>
            <person name="Salamov A."/>
            <person name="Samejima M."/>
            <person name="Schmutz J."/>
            <person name="Slot J.C."/>
            <person name="St John F."/>
            <person name="Stenlid J."/>
            <person name="Sun H."/>
            <person name="Sun S."/>
            <person name="Syed K."/>
            <person name="Tsang A."/>
            <person name="Wiebenga A."/>
            <person name="Young D."/>
            <person name="Pisabarro A."/>
            <person name="Eastwood D.C."/>
            <person name="Martin F."/>
            <person name="Cullen D."/>
            <person name="Grigoriev I.V."/>
            <person name="Hibbett D.S."/>
        </authorList>
    </citation>
    <scope>NUCLEOTIDE SEQUENCE</scope>
    <source>
        <strain evidence="3">FP-58527</strain>
    </source>
</reference>
<dbReference type="Gene3D" id="3.40.50.1110">
    <property type="entry name" value="SGNH hydrolase"/>
    <property type="match status" value="1"/>
</dbReference>
<name>S8DZS0_FOMSC</name>
<dbReference type="AlphaFoldDB" id="S8DZS0"/>
<evidence type="ECO:0000313" key="2">
    <source>
        <dbReference type="EMBL" id="EPS96623.1"/>
    </source>
</evidence>
<dbReference type="InParanoid" id="S8DZS0"/>
<proteinExistence type="predicted"/>
<dbReference type="eggNOG" id="ENOG502SRFE">
    <property type="taxonomic scope" value="Eukaryota"/>
</dbReference>
<dbReference type="Proteomes" id="UP000015241">
    <property type="component" value="Unassembled WGS sequence"/>
</dbReference>
<feature type="domain" description="SGNH hydrolase-type esterase" evidence="1">
    <location>
        <begin position="85"/>
        <end position="290"/>
    </location>
</feature>
<dbReference type="InterPro" id="IPR013830">
    <property type="entry name" value="SGNH_hydro"/>
</dbReference>
<sequence>MIACSIGASLSGGGEENITTHECGPSQEVILVDGDSPITQVLPVKVTITLIDWASVFELESIMADSEDSVRPLPDPVPPAIRVLAIGDSITAGYSDGSQPISLGCLDAFPHVARNLIRGKAGADVELELVAYPGILLTSPTSEEAEEGAGLGMVDRFFHMSPWSDEPAVLDEQPSIILIALGTNDDAQDISPERFASAMQAFIQRLRDTYRASLKHICVLHPFPDFTEGSEPDSESIEGVPITQGLASVLASLNSEFEESVALHEWDIGKGLTKQYTMDGVHPTVEGHRVLGDALAQKMAAVLVRPQP</sequence>
<dbReference type="SUPFAM" id="SSF52266">
    <property type="entry name" value="SGNH hydrolase"/>
    <property type="match status" value="1"/>
</dbReference>
<gene>
    <name evidence="2" type="ORF">FOMPIDRAFT_52819</name>
</gene>
<evidence type="ECO:0000313" key="3">
    <source>
        <dbReference type="Proteomes" id="UP000015241"/>
    </source>
</evidence>